<evidence type="ECO:0000313" key="2">
    <source>
        <dbReference type="Proteomes" id="UP001174997"/>
    </source>
</evidence>
<accession>A0AA40DEL3</accession>
<sequence>MSLAETPPKTPATPVMDDKTEAEFQRLINLTLTQANFKQTTLVNFGPAPFYGFEWLQSLIWGLDKEEGAPPESLFSPAFQSQVYRFGLKDPQRKLQLYCWGAKAVGAELYNTEPTPTVPATLSYERFHWEIWTKLYQRRNAVLPSAISREALTRQGAFRVENTGLSDEYNLYYQWRQGVENQPLFTRLSLPDNPRTSVASAQHPVVGANPFAAPISQALATWEKRQVPETSTFSLLTPAKEEGTQLAFTQPQELISGIGPGSEMKASYEESRLEWRASVVAASDHPPTNSITNQPATDKKIKRVYLAEVEMTAEELQKVGDIFSARIVVQDGSFIKAEISICRS</sequence>
<organism evidence="1 2">
    <name type="scientific">Cercophora samala</name>
    <dbReference type="NCBI Taxonomy" id="330535"/>
    <lineage>
        <taxon>Eukaryota</taxon>
        <taxon>Fungi</taxon>
        <taxon>Dikarya</taxon>
        <taxon>Ascomycota</taxon>
        <taxon>Pezizomycotina</taxon>
        <taxon>Sordariomycetes</taxon>
        <taxon>Sordariomycetidae</taxon>
        <taxon>Sordariales</taxon>
        <taxon>Lasiosphaeriaceae</taxon>
        <taxon>Cercophora</taxon>
    </lineage>
</organism>
<proteinExistence type="predicted"/>
<keyword evidence="2" id="KW-1185">Reference proteome</keyword>
<comment type="caution">
    <text evidence="1">The sequence shown here is derived from an EMBL/GenBank/DDBJ whole genome shotgun (WGS) entry which is preliminary data.</text>
</comment>
<dbReference type="EMBL" id="JAULSY010000015">
    <property type="protein sequence ID" value="KAK0672149.1"/>
    <property type="molecule type" value="Genomic_DNA"/>
</dbReference>
<protein>
    <submittedName>
        <fullName evidence="1">Uncharacterized protein</fullName>
    </submittedName>
</protein>
<name>A0AA40DEL3_9PEZI</name>
<gene>
    <name evidence="1" type="ORF">QBC41DRAFT_334602</name>
</gene>
<evidence type="ECO:0000313" key="1">
    <source>
        <dbReference type="EMBL" id="KAK0672149.1"/>
    </source>
</evidence>
<dbReference type="AlphaFoldDB" id="A0AA40DEL3"/>
<dbReference type="Proteomes" id="UP001174997">
    <property type="component" value="Unassembled WGS sequence"/>
</dbReference>
<reference evidence="1" key="1">
    <citation type="submission" date="2023-06" db="EMBL/GenBank/DDBJ databases">
        <title>Genome-scale phylogeny and comparative genomics of the fungal order Sordariales.</title>
        <authorList>
            <consortium name="Lawrence Berkeley National Laboratory"/>
            <person name="Hensen N."/>
            <person name="Bonometti L."/>
            <person name="Westerberg I."/>
            <person name="Brannstrom I.O."/>
            <person name="Guillou S."/>
            <person name="Cros-Aarteil S."/>
            <person name="Calhoun S."/>
            <person name="Haridas S."/>
            <person name="Kuo A."/>
            <person name="Mondo S."/>
            <person name="Pangilinan J."/>
            <person name="Riley R."/>
            <person name="Labutti K."/>
            <person name="Andreopoulos B."/>
            <person name="Lipzen A."/>
            <person name="Chen C."/>
            <person name="Yanf M."/>
            <person name="Daum C."/>
            <person name="Ng V."/>
            <person name="Clum A."/>
            <person name="Steindorff A."/>
            <person name="Ohm R."/>
            <person name="Martin F."/>
            <person name="Silar P."/>
            <person name="Natvig D."/>
            <person name="Lalanne C."/>
            <person name="Gautier V."/>
            <person name="Ament-Velasquez S.L."/>
            <person name="Kruys A."/>
            <person name="Hutchinson M.I."/>
            <person name="Powell A.J."/>
            <person name="Barry K."/>
            <person name="Miller A.N."/>
            <person name="Grigoriev I.V."/>
            <person name="Debuchy R."/>
            <person name="Gladieux P."/>
            <person name="Thoren M.H."/>
            <person name="Johannesson H."/>
        </authorList>
    </citation>
    <scope>NUCLEOTIDE SEQUENCE</scope>
    <source>
        <strain evidence="1">CBS 307.81</strain>
    </source>
</reference>